<evidence type="ECO:0000256" key="2">
    <source>
        <dbReference type="ARBA" id="ARBA00023015"/>
    </source>
</evidence>
<evidence type="ECO:0000256" key="4">
    <source>
        <dbReference type="ARBA" id="ARBA00023163"/>
    </source>
</evidence>
<dbReference type="InterPro" id="IPR000847">
    <property type="entry name" value="LysR_HTH_N"/>
</dbReference>
<dbReference type="PANTHER" id="PTHR30427:SF1">
    <property type="entry name" value="TRANSCRIPTIONAL ACTIVATOR PROTEIN LYSR"/>
    <property type="match status" value="1"/>
</dbReference>
<dbReference type="InterPro" id="IPR005119">
    <property type="entry name" value="LysR_subst-bd"/>
</dbReference>
<name>A0A7S6ZS32_9GAMM</name>
<comment type="similarity">
    <text evidence="1">Belongs to the LysR transcriptional regulatory family.</text>
</comment>
<dbReference type="InterPro" id="IPR036388">
    <property type="entry name" value="WH-like_DNA-bd_sf"/>
</dbReference>
<dbReference type="Gene3D" id="3.40.190.290">
    <property type="match status" value="1"/>
</dbReference>
<dbReference type="InterPro" id="IPR036390">
    <property type="entry name" value="WH_DNA-bd_sf"/>
</dbReference>
<keyword evidence="7" id="KW-1185">Reference proteome</keyword>
<sequence length="315" mass="34402">MRLRQIEVFHAVYTTGSISAAARALYVSQPSVSKVLHHTQSKLGLKLFALVRGRLVATDEAHALFVEVNEIFERLGSLQKTISNIKNIGGGHIRLGVVPSLGLHVAPLAIARFRRLHPEVTFDVQTLHHDELFQALYERTCDIAIAYAPPLHPRMKRRLLKTAQMVLLFQHGDIPDVGDSVSLSLLDGRDVVGMTASGPVGDALAREMARRKVEVHEVVSNQTFYTAAALTSHGAGITVVDEFTARATVHHGVAFRPFAPPIRFNVDCVFLEDRRPSKAAEEFISLFKSVIGEIQEGIGGPENTDESPALLAGGI</sequence>
<feature type="domain" description="HTH lysR-type" evidence="5">
    <location>
        <begin position="1"/>
        <end position="58"/>
    </location>
</feature>
<dbReference type="PANTHER" id="PTHR30427">
    <property type="entry name" value="TRANSCRIPTIONAL ACTIVATOR PROTEIN LYSR"/>
    <property type="match status" value="1"/>
</dbReference>
<keyword evidence="3" id="KW-0238">DNA-binding</keyword>
<dbReference type="Pfam" id="PF00126">
    <property type="entry name" value="HTH_1"/>
    <property type="match status" value="1"/>
</dbReference>
<dbReference type="RefSeq" id="WP_193984654.1">
    <property type="nucleotide sequence ID" value="NZ_CP063656.1"/>
</dbReference>
<dbReference type="EMBL" id="CP063656">
    <property type="protein sequence ID" value="QOW19264.1"/>
    <property type="molecule type" value="Genomic_DNA"/>
</dbReference>
<accession>A0A7S6ZS32</accession>
<evidence type="ECO:0000259" key="5">
    <source>
        <dbReference type="PROSITE" id="PS50931"/>
    </source>
</evidence>
<keyword evidence="2" id="KW-0805">Transcription regulation</keyword>
<gene>
    <name evidence="6" type="ORF">INQ41_11625</name>
</gene>
<keyword evidence="4" id="KW-0804">Transcription</keyword>
<evidence type="ECO:0000256" key="1">
    <source>
        <dbReference type="ARBA" id="ARBA00009437"/>
    </source>
</evidence>
<evidence type="ECO:0000313" key="6">
    <source>
        <dbReference type="EMBL" id="QOW19264.1"/>
    </source>
</evidence>
<dbReference type="Proteomes" id="UP000594059">
    <property type="component" value="Chromosome"/>
</dbReference>
<dbReference type="Pfam" id="PF03466">
    <property type="entry name" value="LysR_substrate"/>
    <property type="match status" value="1"/>
</dbReference>
<proteinExistence type="inferred from homology"/>
<evidence type="ECO:0000256" key="3">
    <source>
        <dbReference type="ARBA" id="ARBA00023125"/>
    </source>
</evidence>
<protein>
    <submittedName>
        <fullName evidence="6">LysR family transcriptional regulator</fullName>
    </submittedName>
</protein>
<dbReference type="Gene3D" id="1.10.10.10">
    <property type="entry name" value="Winged helix-like DNA-binding domain superfamily/Winged helix DNA-binding domain"/>
    <property type="match status" value="1"/>
</dbReference>
<reference evidence="6 7" key="1">
    <citation type="submission" date="2020-10" db="EMBL/GenBank/DDBJ databases">
        <title>complete genome sequencing of Lysobacter sp. H21R20.</title>
        <authorList>
            <person name="Bae J.-W."/>
            <person name="Lee S.-Y."/>
        </authorList>
    </citation>
    <scope>NUCLEOTIDE SEQUENCE [LARGE SCALE GENOMIC DNA]</scope>
    <source>
        <strain evidence="6 7">H21R20</strain>
    </source>
</reference>
<evidence type="ECO:0000313" key="7">
    <source>
        <dbReference type="Proteomes" id="UP000594059"/>
    </source>
</evidence>
<dbReference type="AlphaFoldDB" id="A0A7S6ZS32"/>
<organism evidence="6 7">
    <name type="scientific">Novilysobacter ciconiae</name>
    <dbReference type="NCBI Taxonomy" id="2781022"/>
    <lineage>
        <taxon>Bacteria</taxon>
        <taxon>Pseudomonadati</taxon>
        <taxon>Pseudomonadota</taxon>
        <taxon>Gammaproteobacteria</taxon>
        <taxon>Lysobacterales</taxon>
        <taxon>Lysobacteraceae</taxon>
        <taxon>Novilysobacter</taxon>
    </lineage>
</organism>
<dbReference type="KEGG" id="lcic:INQ41_11625"/>
<dbReference type="PROSITE" id="PS50931">
    <property type="entry name" value="HTH_LYSR"/>
    <property type="match status" value="1"/>
</dbReference>
<dbReference type="SUPFAM" id="SSF53850">
    <property type="entry name" value="Periplasmic binding protein-like II"/>
    <property type="match status" value="1"/>
</dbReference>
<dbReference type="GO" id="GO:0043565">
    <property type="term" value="F:sequence-specific DNA binding"/>
    <property type="evidence" value="ECO:0007669"/>
    <property type="project" value="TreeGrafter"/>
</dbReference>
<dbReference type="SUPFAM" id="SSF46785">
    <property type="entry name" value="Winged helix' DNA-binding domain"/>
    <property type="match status" value="1"/>
</dbReference>
<dbReference type="GO" id="GO:0010628">
    <property type="term" value="P:positive regulation of gene expression"/>
    <property type="evidence" value="ECO:0007669"/>
    <property type="project" value="TreeGrafter"/>
</dbReference>
<dbReference type="GO" id="GO:0003700">
    <property type="term" value="F:DNA-binding transcription factor activity"/>
    <property type="evidence" value="ECO:0007669"/>
    <property type="project" value="InterPro"/>
</dbReference>